<dbReference type="AlphaFoldDB" id="A0A7Y9YJC1"/>
<organism evidence="8 9">
    <name type="scientific">Nocardioides marinus</name>
    <dbReference type="NCBI Taxonomy" id="374514"/>
    <lineage>
        <taxon>Bacteria</taxon>
        <taxon>Bacillati</taxon>
        <taxon>Actinomycetota</taxon>
        <taxon>Actinomycetes</taxon>
        <taxon>Propionibacteriales</taxon>
        <taxon>Nocardioidaceae</taxon>
        <taxon>Nocardioides</taxon>
    </lineage>
</organism>
<dbReference type="RefSeq" id="WP_179532691.1">
    <property type="nucleotide sequence ID" value="NZ_BAAAPP010000001.1"/>
</dbReference>
<dbReference type="InterPro" id="IPR051269">
    <property type="entry name" value="Fe-S_cluster_ET"/>
</dbReference>
<evidence type="ECO:0000313" key="8">
    <source>
        <dbReference type="EMBL" id="NYI12094.1"/>
    </source>
</evidence>
<dbReference type="SUPFAM" id="SSF54862">
    <property type="entry name" value="4Fe-4S ferredoxins"/>
    <property type="match status" value="1"/>
</dbReference>
<evidence type="ECO:0000256" key="4">
    <source>
        <dbReference type="ARBA" id="ARBA00022982"/>
    </source>
</evidence>
<sequence length="69" mass="7536">MGLEIVIDRDKCEGLGMCEAMASDYFEVREDDDGEESVHVIDQHPPEADRGHVHAATQACPVLALSLRG</sequence>
<keyword evidence="2" id="KW-0813">Transport</keyword>
<accession>A0A7Y9YJC1</accession>
<dbReference type="GO" id="GO:0046872">
    <property type="term" value="F:metal ion binding"/>
    <property type="evidence" value="ECO:0007669"/>
    <property type="project" value="UniProtKB-KW"/>
</dbReference>
<evidence type="ECO:0000256" key="5">
    <source>
        <dbReference type="ARBA" id="ARBA00023004"/>
    </source>
</evidence>
<protein>
    <submittedName>
        <fullName evidence="8">Ferredoxin</fullName>
    </submittedName>
</protein>
<dbReference type="GO" id="GO:0051538">
    <property type="term" value="F:3 iron, 4 sulfur cluster binding"/>
    <property type="evidence" value="ECO:0007669"/>
    <property type="project" value="UniProtKB-KW"/>
</dbReference>
<comment type="caution">
    <text evidence="8">The sequence shown here is derived from an EMBL/GenBank/DDBJ whole genome shotgun (WGS) entry which is preliminary data.</text>
</comment>
<comment type="cofactor">
    <cofactor evidence="1">
        <name>[3Fe-4S] cluster</name>
        <dbReference type="ChEBI" id="CHEBI:21137"/>
    </cofactor>
</comment>
<dbReference type="EMBL" id="JACBZI010000001">
    <property type="protein sequence ID" value="NYI12094.1"/>
    <property type="molecule type" value="Genomic_DNA"/>
</dbReference>
<name>A0A7Y9YJC1_9ACTN</name>
<dbReference type="Gene3D" id="3.30.70.20">
    <property type="match status" value="1"/>
</dbReference>
<keyword evidence="7" id="KW-0003">3Fe-4S</keyword>
<dbReference type="Pfam" id="PF13459">
    <property type="entry name" value="Fer4_15"/>
    <property type="match status" value="1"/>
</dbReference>
<evidence type="ECO:0000256" key="1">
    <source>
        <dbReference type="ARBA" id="ARBA00001927"/>
    </source>
</evidence>
<evidence type="ECO:0000313" key="9">
    <source>
        <dbReference type="Proteomes" id="UP000537326"/>
    </source>
</evidence>
<evidence type="ECO:0000256" key="3">
    <source>
        <dbReference type="ARBA" id="ARBA00022723"/>
    </source>
</evidence>
<gene>
    <name evidence="8" type="ORF">BKA05_003609</name>
</gene>
<keyword evidence="3" id="KW-0479">Metal-binding</keyword>
<evidence type="ECO:0000256" key="7">
    <source>
        <dbReference type="ARBA" id="ARBA00023291"/>
    </source>
</evidence>
<proteinExistence type="predicted"/>
<keyword evidence="5" id="KW-0408">Iron</keyword>
<evidence type="ECO:0000256" key="6">
    <source>
        <dbReference type="ARBA" id="ARBA00023014"/>
    </source>
</evidence>
<reference evidence="8 9" key="1">
    <citation type="submission" date="2020-07" db="EMBL/GenBank/DDBJ databases">
        <title>Sequencing the genomes of 1000 actinobacteria strains.</title>
        <authorList>
            <person name="Klenk H.-P."/>
        </authorList>
    </citation>
    <scope>NUCLEOTIDE SEQUENCE [LARGE SCALE GENOMIC DNA]</scope>
    <source>
        <strain evidence="8 9">DSM 18248</strain>
    </source>
</reference>
<evidence type="ECO:0000256" key="2">
    <source>
        <dbReference type="ARBA" id="ARBA00022448"/>
    </source>
</evidence>
<dbReference type="PANTHER" id="PTHR36923:SF3">
    <property type="entry name" value="FERREDOXIN"/>
    <property type="match status" value="1"/>
</dbReference>
<dbReference type="PANTHER" id="PTHR36923">
    <property type="entry name" value="FERREDOXIN"/>
    <property type="match status" value="1"/>
</dbReference>
<keyword evidence="9" id="KW-1185">Reference proteome</keyword>
<keyword evidence="6" id="KW-0411">Iron-sulfur</keyword>
<keyword evidence="4" id="KW-0249">Electron transport</keyword>
<dbReference type="Proteomes" id="UP000537326">
    <property type="component" value="Unassembled WGS sequence"/>
</dbReference>